<dbReference type="InterPro" id="IPR051727">
    <property type="entry name" value="DnaJ_C3_Co-chaperones"/>
</dbReference>
<dbReference type="EMBL" id="AZHD01000023">
    <property type="protein sequence ID" value="OAA54490.1"/>
    <property type="molecule type" value="Genomic_DNA"/>
</dbReference>
<dbReference type="PROSITE" id="PS50005">
    <property type="entry name" value="TPR"/>
    <property type="match status" value="1"/>
</dbReference>
<evidence type="ECO:0000256" key="2">
    <source>
        <dbReference type="ARBA" id="ARBA00022729"/>
    </source>
</evidence>
<evidence type="ECO:0000256" key="1">
    <source>
        <dbReference type="ARBA" id="ARBA00004240"/>
    </source>
</evidence>
<dbReference type="InterPro" id="IPR036869">
    <property type="entry name" value="J_dom_sf"/>
</dbReference>
<dbReference type="CDD" id="cd06257">
    <property type="entry name" value="DnaJ"/>
    <property type="match status" value="1"/>
</dbReference>
<dbReference type="SUPFAM" id="SSF48452">
    <property type="entry name" value="TPR-like"/>
    <property type="match status" value="1"/>
</dbReference>
<organism evidence="8 9">
    <name type="scientific">Niveomyces insectorum RCEF 264</name>
    <dbReference type="NCBI Taxonomy" id="1081102"/>
    <lineage>
        <taxon>Eukaryota</taxon>
        <taxon>Fungi</taxon>
        <taxon>Dikarya</taxon>
        <taxon>Ascomycota</taxon>
        <taxon>Pezizomycotina</taxon>
        <taxon>Sordariomycetes</taxon>
        <taxon>Hypocreomycetidae</taxon>
        <taxon>Hypocreales</taxon>
        <taxon>Cordycipitaceae</taxon>
        <taxon>Niveomyces</taxon>
    </lineage>
</organism>
<keyword evidence="4" id="KW-0802">TPR repeat</keyword>
<evidence type="ECO:0000313" key="9">
    <source>
        <dbReference type="Proteomes" id="UP000076874"/>
    </source>
</evidence>
<proteinExistence type="predicted"/>
<evidence type="ECO:0000256" key="4">
    <source>
        <dbReference type="PROSITE-ProRule" id="PRU00339"/>
    </source>
</evidence>
<dbReference type="GO" id="GO:0034975">
    <property type="term" value="P:protein folding in endoplasmic reticulum"/>
    <property type="evidence" value="ECO:0007669"/>
    <property type="project" value="TreeGrafter"/>
</dbReference>
<keyword evidence="9" id="KW-1185">Reference proteome</keyword>
<dbReference type="PANTHER" id="PTHR44140">
    <property type="entry name" value="LD25575P"/>
    <property type="match status" value="1"/>
</dbReference>
<dbReference type="PRINTS" id="PR00625">
    <property type="entry name" value="JDOMAIN"/>
</dbReference>
<feature type="repeat" description="TPR" evidence="4">
    <location>
        <begin position="63"/>
        <end position="96"/>
    </location>
</feature>
<dbReference type="Proteomes" id="UP000076874">
    <property type="component" value="Unassembled WGS sequence"/>
</dbReference>
<reference evidence="8 9" key="1">
    <citation type="journal article" date="2016" name="Genome Biol. Evol.">
        <title>Divergent and convergent evolution of fungal pathogenicity.</title>
        <authorList>
            <person name="Shang Y."/>
            <person name="Xiao G."/>
            <person name="Zheng P."/>
            <person name="Cen K."/>
            <person name="Zhan S."/>
            <person name="Wang C."/>
        </authorList>
    </citation>
    <scope>NUCLEOTIDE SEQUENCE [LARGE SCALE GENOMIC DNA]</scope>
    <source>
        <strain evidence="8 9">RCEF 264</strain>
    </source>
</reference>
<accession>A0A162MD77</accession>
<evidence type="ECO:0000259" key="7">
    <source>
        <dbReference type="PROSITE" id="PS50076"/>
    </source>
</evidence>
<dbReference type="InterPro" id="IPR019734">
    <property type="entry name" value="TPR_rpt"/>
</dbReference>
<dbReference type="GO" id="GO:0005783">
    <property type="term" value="C:endoplasmic reticulum"/>
    <property type="evidence" value="ECO:0007669"/>
    <property type="project" value="UniProtKB-SubCell"/>
</dbReference>
<dbReference type="InterPro" id="IPR011990">
    <property type="entry name" value="TPR-like_helical_dom_sf"/>
</dbReference>
<dbReference type="GO" id="GO:0051087">
    <property type="term" value="F:protein-folding chaperone binding"/>
    <property type="evidence" value="ECO:0007669"/>
    <property type="project" value="TreeGrafter"/>
</dbReference>
<dbReference type="OrthoDB" id="1726119at2759"/>
<dbReference type="SUPFAM" id="SSF46565">
    <property type="entry name" value="Chaperone J-domain"/>
    <property type="match status" value="1"/>
</dbReference>
<evidence type="ECO:0000256" key="6">
    <source>
        <dbReference type="SAM" id="SignalP"/>
    </source>
</evidence>
<feature type="signal peptide" evidence="6">
    <location>
        <begin position="1"/>
        <end position="20"/>
    </location>
</feature>
<feature type="region of interest" description="Disordered" evidence="5">
    <location>
        <begin position="432"/>
        <end position="462"/>
    </location>
</feature>
<dbReference type="Gene3D" id="1.10.287.110">
    <property type="entry name" value="DnaJ domain"/>
    <property type="match status" value="1"/>
</dbReference>
<dbReference type="PANTHER" id="PTHR44140:SF2">
    <property type="entry name" value="LD25575P"/>
    <property type="match status" value="1"/>
</dbReference>
<feature type="chain" id="PRO_5007837361" evidence="6">
    <location>
        <begin position="21"/>
        <end position="487"/>
    </location>
</feature>
<dbReference type="Pfam" id="PF00226">
    <property type="entry name" value="DnaJ"/>
    <property type="match status" value="1"/>
</dbReference>
<sequence length="487" mass="52759">MLFRLSTLALAAGIASALSAQDIPADTPVASLLASAQSHLSRGETNDALVFYDAAVARDPTDYLTFFKRATTYLSLGRAAQATDDFHKVLALRPGFDAAYVQLGKIKQRVADWDGAREQFRAAKTTADAGALLAALDEAQAAAALAEKAERQPGGVEEGVGDLQHVLQLKPGDVAPHLVISAVNFYALGELDKGLAQVRKCLQSDPDSKACRALLRQEKAAEKTLAKVDKAFGKNQPSTGTKNLVPSGDNPGLIQEIKDEVQALRNEGVLPVNAPDGLLTRLVSLACQGYYEMNSKKAKEWCEDALQRDEHALYGLLYRHKTQLDAELFDAAVETLKTAKDAHPDKGPVIDPLMNEAQLQLRRSKTKDYYKVLGVSRDADERQIKTAYRRLTKVHHPDKAASQGLTKEDAEKKMAQINEAYEVLSDPELRARFDQGDDPMANGQQDPSHGSPFGGGHPFVFQQGGQGQQFKFQFGSGGFPGGFPFGG</sequence>
<dbReference type="Gene3D" id="1.25.40.10">
    <property type="entry name" value="Tetratricopeptide repeat domain"/>
    <property type="match status" value="2"/>
</dbReference>
<dbReference type="InterPro" id="IPR001623">
    <property type="entry name" value="DnaJ_domain"/>
</dbReference>
<keyword evidence="3" id="KW-0256">Endoplasmic reticulum</keyword>
<dbReference type="GO" id="GO:0051787">
    <property type="term" value="F:misfolded protein binding"/>
    <property type="evidence" value="ECO:0007669"/>
    <property type="project" value="TreeGrafter"/>
</dbReference>
<dbReference type="AlphaFoldDB" id="A0A162MD77"/>
<dbReference type="SMART" id="SM00271">
    <property type="entry name" value="DnaJ"/>
    <property type="match status" value="1"/>
</dbReference>
<evidence type="ECO:0000313" key="8">
    <source>
        <dbReference type="EMBL" id="OAA54490.1"/>
    </source>
</evidence>
<protein>
    <submittedName>
        <fullName evidence="8">And tpr domain containing protein</fullName>
    </submittedName>
</protein>
<evidence type="ECO:0000256" key="3">
    <source>
        <dbReference type="ARBA" id="ARBA00022824"/>
    </source>
</evidence>
<dbReference type="PROSITE" id="PS50076">
    <property type="entry name" value="DNAJ_2"/>
    <property type="match status" value="1"/>
</dbReference>
<dbReference type="STRING" id="1081102.A0A162MD77"/>
<evidence type="ECO:0000256" key="5">
    <source>
        <dbReference type="SAM" id="MobiDB-lite"/>
    </source>
</evidence>
<keyword evidence="2 6" id="KW-0732">Signal</keyword>
<dbReference type="FunFam" id="1.10.287.110:FF:000083">
    <property type="entry name" value="DnaJ and TPR domain protein"/>
    <property type="match status" value="1"/>
</dbReference>
<comment type="subcellular location">
    <subcellularLocation>
        <location evidence="1">Endoplasmic reticulum</location>
    </subcellularLocation>
</comment>
<name>A0A162MD77_9HYPO</name>
<gene>
    <name evidence="8" type="ORF">SPI_08736</name>
</gene>
<feature type="domain" description="J" evidence="7">
    <location>
        <begin position="368"/>
        <end position="437"/>
    </location>
</feature>
<dbReference type="SMART" id="SM00028">
    <property type="entry name" value="TPR"/>
    <property type="match status" value="3"/>
</dbReference>
<comment type="caution">
    <text evidence="8">The sequence shown here is derived from an EMBL/GenBank/DDBJ whole genome shotgun (WGS) entry which is preliminary data.</text>
</comment>